<evidence type="ECO:0000313" key="2">
    <source>
        <dbReference type="Proteomes" id="UP000187651"/>
    </source>
</evidence>
<protein>
    <submittedName>
        <fullName evidence="1">Uncharacterized protein</fullName>
    </submittedName>
</protein>
<dbReference type="RefSeq" id="WP_074520460.1">
    <property type="nucleotide sequence ID" value="NZ_FNHZ01000001.1"/>
</dbReference>
<reference evidence="2" key="1">
    <citation type="submission" date="2016-10" db="EMBL/GenBank/DDBJ databases">
        <authorList>
            <person name="Varghese N."/>
            <person name="Submissions S."/>
        </authorList>
    </citation>
    <scope>NUCLEOTIDE SEQUENCE [LARGE SCALE GENOMIC DNA]</scope>
    <source>
        <strain evidence="2">M83</strain>
    </source>
</reference>
<keyword evidence="2" id="KW-1185">Reference proteome</keyword>
<accession>A0A1G9SZ88</accession>
<proteinExistence type="predicted"/>
<sequence length="153" mass="17974">MDNKSTKYLDDILKNSKLDEIQDFLNSNQKAFIKNKKEFSFYFKDVLLTKGIMLKDLYSFAGYKESYASKIINMEKHTKDRDVIIRFCIAGRFTQKETNKALKLYGFNELYSKDNRDAVIAIAINNGVYDFATIDDLLEKYHLRILSRPQEKI</sequence>
<dbReference type="Proteomes" id="UP000187651">
    <property type="component" value="Unassembled WGS sequence"/>
</dbReference>
<organism evidence="1 2">
    <name type="scientific">Lachnospira pectinoschiza</name>
    <dbReference type="NCBI Taxonomy" id="28052"/>
    <lineage>
        <taxon>Bacteria</taxon>
        <taxon>Bacillati</taxon>
        <taxon>Bacillota</taxon>
        <taxon>Clostridia</taxon>
        <taxon>Lachnospirales</taxon>
        <taxon>Lachnospiraceae</taxon>
        <taxon>Lachnospira</taxon>
    </lineage>
</organism>
<evidence type="ECO:0000313" key="1">
    <source>
        <dbReference type="EMBL" id="SDM40759.1"/>
    </source>
</evidence>
<gene>
    <name evidence="1" type="ORF">SAMN05216544_0153</name>
</gene>
<dbReference type="AlphaFoldDB" id="A0A1G9SZ88"/>
<name>A0A1G9SZ88_9FIRM</name>
<dbReference type="OrthoDB" id="2002608at2"/>
<dbReference type="EMBL" id="FNHZ01000001">
    <property type="protein sequence ID" value="SDM40759.1"/>
    <property type="molecule type" value="Genomic_DNA"/>
</dbReference>